<dbReference type="Gene3D" id="3.40.50.2000">
    <property type="entry name" value="Glycogen Phosphorylase B"/>
    <property type="match status" value="1"/>
</dbReference>
<name>A0AAU9XBC2_9CNID</name>
<feature type="region of interest" description="Disordered" evidence="1">
    <location>
        <begin position="123"/>
        <end position="144"/>
    </location>
</feature>
<reference evidence="3 4" key="1">
    <citation type="submission" date="2022-05" db="EMBL/GenBank/DDBJ databases">
        <authorList>
            <consortium name="Genoscope - CEA"/>
            <person name="William W."/>
        </authorList>
    </citation>
    <scope>NUCLEOTIDE SEQUENCE [LARGE SCALE GENOMIC DNA]</scope>
</reference>
<dbReference type="InterPro" id="IPR038765">
    <property type="entry name" value="Papain-like_cys_pep_sf"/>
</dbReference>
<organism evidence="3 4">
    <name type="scientific">Pocillopora meandrina</name>
    <dbReference type="NCBI Taxonomy" id="46732"/>
    <lineage>
        <taxon>Eukaryota</taxon>
        <taxon>Metazoa</taxon>
        <taxon>Cnidaria</taxon>
        <taxon>Anthozoa</taxon>
        <taxon>Hexacorallia</taxon>
        <taxon>Scleractinia</taxon>
        <taxon>Astrocoeniina</taxon>
        <taxon>Pocilloporidae</taxon>
        <taxon>Pocillopora</taxon>
    </lineage>
</organism>
<dbReference type="InterPro" id="IPR027417">
    <property type="entry name" value="P-loop_NTPase"/>
</dbReference>
<protein>
    <recommendedName>
        <fullName evidence="2">OTU domain-containing protein</fullName>
    </recommendedName>
</protein>
<dbReference type="Pfam" id="PF20706">
    <property type="entry name" value="GT4-conflict"/>
    <property type="match status" value="1"/>
</dbReference>
<dbReference type="PROSITE" id="PS50802">
    <property type="entry name" value="OTU"/>
    <property type="match status" value="1"/>
</dbReference>
<evidence type="ECO:0000313" key="4">
    <source>
        <dbReference type="Proteomes" id="UP001159428"/>
    </source>
</evidence>
<evidence type="ECO:0000259" key="2">
    <source>
        <dbReference type="PROSITE" id="PS50802"/>
    </source>
</evidence>
<dbReference type="PANTHER" id="PTHR47508">
    <property type="entry name" value="SAM DOMAIN-CONTAINING PROTEIN-RELATED"/>
    <property type="match status" value="1"/>
</dbReference>
<comment type="caution">
    <text evidence="3">The sequence shown here is derived from an EMBL/GenBank/DDBJ whole genome shotgun (WGS) entry which is preliminary data.</text>
</comment>
<dbReference type="InterPro" id="IPR003323">
    <property type="entry name" value="OTU_dom"/>
</dbReference>
<dbReference type="SUPFAM" id="SSF52540">
    <property type="entry name" value="P-loop containing nucleoside triphosphate hydrolases"/>
    <property type="match status" value="1"/>
</dbReference>
<dbReference type="Pfam" id="PF02338">
    <property type="entry name" value="OTU"/>
    <property type="match status" value="1"/>
</dbReference>
<feature type="compositionally biased region" description="Basic and acidic residues" evidence="1">
    <location>
        <begin position="135"/>
        <end position="144"/>
    </location>
</feature>
<gene>
    <name evidence="3" type="ORF">PMEA_00019725</name>
</gene>
<proteinExistence type="predicted"/>
<dbReference type="PANTHER" id="PTHR47508:SF1">
    <property type="entry name" value="NON-SPECIFIC SERINE_THREONINE PROTEIN KINASE"/>
    <property type="match status" value="1"/>
</dbReference>
<dbReference type="CDD" id="cd03801">
    <property type="entry name" value="GT4_PimA-like"/>
    <property type="match status" value="1"/>
</dbReference>
<dbReference type="Gene3D" id="3.40.50.300">
    <property type="entry name" value="P-loop containing nucleotide triphosphate hydrolases"/>
    <property type="match status" value="1"/>
</dbReference>
<dbReference type="Gene3D" id="3.30.70.1390">
    <property type="entry name" value="ROC domain from the Parkinson's disease-associated leucine-rich repeat kinase 2"/>
    <property type="match status" value="1"/>
</dbReference>
<sequence length="1378" mass="155190">LAAVAPPKILAQVHSARLVYEEALKAGFVNVYRGRIVLVGQDRAGKTSLKKTLLGLPFDFKEQSTGGIEIEPSKFEIEVEQIKNWTPSCANKSSLSDGLEYKTFMAKLLATGRYHMIVRDDKEDSEMKSVGAQPEEERRVESGEELHTKHVVADEVSVYKDSATKFPDRSGSSSQFHEGDNLSTKSKMAINASVFPNSVEKQADEHLKNMIVEGVDADSAYIEKGSSITADVWDFAGQHVYYAAHSVFLSSRAVYIVVHNLSKPLNALAQPCARQGTHDVTLENPNNETNLENLLSWLVTVHNMRPTGEEMVETPNVLPYLRPPVFIVGTHADKPYEDTKDVTSKIIREISSKEYGKHVIRPFFYIDNTQRDKSFARKLWNFFKFQRNAQAENDGTSADGIHALRARILEVLRQEPYMGEKIPVRWFHFEKVIKALVAKNVYHTNTVHLQTYAKDVCFIEDDEQFYTMLNFYHNLGIIVKHRSTVILKAQWLISLFKKLITIPAFKKADPVHSKFWLELERSGVLRMELVDHVFSPLVKQGVNKEDILDMMEQFCLIAKYSPSPADVQYFVPCQLTSSPEELCKFEPSSTDPCPLYLHFQEGFVPHGLFTRLVSKSVAWCGTSGSSQPPKLYQNGAWFVLEGRVINDMIMICKKKFIKILLRQRMKSEAVPASNSTLAEVARSVRLFIESSLETMSQEFPYLSRMQHEFCVECPYCQQGGRKCTNHNQSSCTEEDCLHLLELRQGQDLICMESMSNKVLTVPGQEKWLLNQDLAPSVTRTSQVASVRGHPAKCDKTLKVTLLASEWNSSRGGLSTINRHLAILMAKRSEVEVTLLVPQFACSEEEKRTAESHKIVIKEAERCPGYDPLDWLSFPPEDLIIDVVVGHGAKLGKQAQIIRKYHNCQWVQVVHTAPEELGMFKNYPRAIARGEEKTTAEVDLCKLANLVVAVGPKLTEAYSAYLRSCEKQQDIMSLTPGTFKEFSTLNQASVDSEKFRVLTFGRGDPEDFGLKGYDIAAKAIVELKENSYHLIFVGAPDDKQEAVTENLLQNGISKRQLTVRKFLQSKEKLKDCFCEVDLCIMPSRTEGFGLTALEALSAGLPILVSGNSGFGDALRSVPSGKSFVVDSEDPKVWAEAIAVVRKKKRPERLKEIERLRASYEEQFSWKKQCDLLVDKMWDKVDGAGNTHKIILLQGLLERTLQNLQRMQLCASTVNNNTSLTEELSRIVSDKGFRISDNQGSGNCMFHALSEQLETVKGIKIQHGQLRQSLVQYLRENPKLPDGTDLCHFVHGHETWADYLTYMEKDGTWGDHLILCAAANLFKTCIHVVSSLHNDVDITPHGPVDESKPLVLGHIHEVHYVSLQPIQGKKGKAHVTCLSI</sequence>
<dbReference type="Gene3D" id="1.10.10.10">
    <property type="entry name" value="Winged helix-like DNA-binding domain superfamily/Winged helix DNA-binding domain"/>
    <property type="match status" value="1"/>
</dbReference>
<keyword evidence="4" id="KW-1185">Reference proteome</keyword>
<dbReference type="Gene3D" id="3.90.70.80">
    <property type="match status" value="1"/>
</dbReference>
<dbReference type="InterPro" id="IPR036388">
    <property type="entry name" value="WH-like_DNA-bd_sf"/>
</dbReference>
<evidence type="ECO:0000256" key="1">
    <source>
        <dbReference type="SAM" id="MobiDB-lite"/>
    </source>
</evidence>
<dbReference type="CDD" id="cd22758">
    <property type="entry name" value="OTU_232R-like"/>
    <property type="match status" value="1"/>
</dbReference>
<dbReference type="Proteomes" id="UP001159428">
    <property type="component" value="Unassembled WGS sequence"/>
</dbReference>
<feature type="non-terminal residue" evidence="3">
    <location>
        <position position="1"/>
    </location>
</feature>
<dbReference type="EMBL" id="CALNXJ010000035">
    <property type="protein sequence ID" value="CAH3141457.1"/>
    <property type="molecule type" value="Genomic_DNA"/>
</dbReference>
<dbReference type="SUPFAM" id="SSF54001">
    <property type="entry name" value="Cysteine proteinases"/>
    <property type="match status" value="1"/>
</dbReference>
<accession>A0AAU9XBC2</accession>
<evidence type="ECO:0000313" key="3">
    <source>
        <dbReference type="EMBL" id="CAH3141457.1"/>
    </source>
</evidence>
<feature type="domain" description="OTU" evidence="2">
    <location>
        <begin position="1231"/>
        <end position="1364"/>
    </location>
</feature>
<dbReference type="SUPFAM" id="SSF53756">
    <property type="entry name" value="UDP-Glycosyltransferase/glycogen phosphorylase"/>
    <property type="match status" value="1"/>
</dbReference>